<feature type="signal peptide" evidence="1">
    <location>
        <begin position="1"/>
        <end position="21"/>
    </location>
</feature>
<proteinExistence type="predicted"/>
<dbReference type="RefSeq" id="WP_237486125.1">
    <property type="nucleotide sequence ID" value="NZ_CAKLCM010000003.1"/>
</dbReference>
<dbReference type="EMBL" id="CAKLCM010000003">
    <property type="protein sequence ID" value="CAH0529535.1"/>
    <property type="molecule type" value="Genomic_DNA"/>
</dbReference>
<keyword evidence="3" id="KW-1185">Reference proteome</keyword>
<evidence type="ECO:0000313" key="2">
    <source>
        <dbReference type="EMBL" id="CAH0529535.1"/>
    </source>
</evidence>
<comment type="caution">
    <text evidence="2">The sequence shown here is derived from an EMBL/GenBank/DDBJ whole genome shotgun (WGS) entry which is preliminary data.</text>
</comment>
<protein>
    <recommendedName>
        <fullName evidence="4">Outer membrane protein beta-barrel domain-containing protein</fullName>
    </recommendedName>
</protein>
<dbReference type="Proteomes" id="UP000838160">
    <property type="component" value="Unassembled WGS sequence"/>
</dbReference>
<reference evidence="2" key="1">
    <citation type="submission" date="2021-12" db="EMBL/GenBank/DDBJ databases">
        <authorList>
            <person name="Rodrigo-Torres L."/>
            <person name="Arahal R. D."/>
            <person name="Lucena T."/>
        </authorList>
    </citation>
    <scope>NUCLEOTIDE SEQUENCE</scope>
    <source>
        <strain evidence="2">CECT 8226</strain>
    </source>
</reference>
<dbReference type="InterPro" id="IPR011250">
    <property type="entry name" value="OMP/PagP_B-barrel"/>
</dbReference>
<evidence type="ECO:0008006" key="4">
    <source>
        <dbReference type="Google" id="ProtNLM"/>
    </source>
</evidence>
<evidence type="ECO:0000256" key="1">
    <source>
        <dbReference type="SAM" id="SignalP"/>
    </source>
</evidence>
<name>A0ABM8ZM07_9VIBR</name>
<gene>
    <name evidence="2" type="ORF">VHP8226_03289</name>
</gene>
<keyword evidence="1" id="KW-0732">Signal</keyword>
<accession>A0ABM8ZM07</accession>
<organism evidence="2 3">
    <name type="scientific">Vibrio hippocampi</name>
    <dbReference type="NCBI Taxonomy" id="654686"/>
    <lineage>
        <taxon>Bacteria</taxon>
        <taxon>Pseudomonadati</taxon>
        <taxon>Pseudomonadota</taxon>
        <taxon>Gammaproteobacteria</taxon>
        <taxon>Vibrionales</taxon>
        <taxon>Vibrionaceae</taxon>
        <taxon>Vibrio</taxon>
    </lineage>
</organism>
<feature type="chain" id="PRO_5047001633" description="Outer membrane protein beta-barrel domain-containing protein" evidence="1">
    <location>
        <begin position="22"/>
        <end position="305"/>
    </location>
</feature>
<dbReference type="SUPFAM" id="SSF56925">
    <property type="entry name" value="OMPA-like"/>
    <property type="match status" value="1"/>
</dbReference>
<sequence>MKLSNILLVLSSLVVSQISVAKETDLDSTQAWGRTLPFYSELALYSGKELPLPIGISLLYTNVKQQVALTDLAVNYQGGNYVPIDFVPFDDSSVNNHTPQIKLDVWVLPFLNLFTTVGKVNGASDVAFAIDGDLALNQLGIDCDNPSLGDIAACRALAGKSADFDFDVDIEGMSYTLGFMAVYGWDNYFVSVPVSFTKMDLDRSDTEGKVINVLPRAGRNFEFGDGESMAVYLGASYFRSELTLTGQVPGVESIGYKIDQVNTEQWAGLIGLNYSFNKRWSLAFEYTGLGTVHRKQIISNLSFRY</sequence>
<evidence type="ECO:0000313" key="3">
    <source>
        <dbReference type="Proteomes" id="UP000838160"/>
    </source>
</evidence>